<dbReference type="InterPro" id="IPR025558">
    <property type="entry name" value="DUF4283"/>
</dbReference>
<dbReference type="PANTHER" id="PTHR31286:SF163">
    <property type="entry name" value="ZINC KNUCKLE CX2CX4HX4C DOMAIN-CONTAINING PROTEIN"/>
    <property type="match status" value="1"/>
</dbReference>
<dbReference type="AlphaFoldDB" id="A0A397ZBA7"/>
<reference evidence="2 3" key="1">
    <citation type="submission" date="2018-06" db="EMBL/GenBank/DDBJ databases">
        <title>WGS assembly of Brassica rapa FPsc.</title>
        <authorList>
            <person name="Bowman J."/>
            <person name="Kohchi T."/>
            <person name="Yamato K."/>
            <person name="Jenkins J."/>
            <person name="Shu S."/>
            <person name="Ishizaki K."/>
            <person name="Yamaoka S."/>
            <person name="Nishihama R."/>
            <person name="Nakamura Y."/>
            <person name="Berger F."/>
            <person name="Adam C."/>
            <person name="Aki S."/>
            <person name="Althoff F."/>
            <person name="Araki T."/>
            <person name="Arteaga-Vazquez M."/>
            <person name="Balasubrmanian S."/>
            <person name="Bauer D."/>
            <person name="Boehm C."/>
            <person name="Briginshaw L."/>
            <person name="Caballero-Perez J."/>
            <person name="Catarino B."/>
            <person name="Chen F."/>
            <person name="Chiyoda S."/>
            <person name="Chovatia M."/>
            <person name="Davies K."/>
            <person name="Delmans M."/>
            <person name="Demura T."/>
            <person name="Dierschke T."/>
            <person name="Dolan L."/>
            <person name="Dorantes-Acosta A."/>
            <person name="Eklund D."/>
            <person name="Florent S."/>
            <person name="Flores-Sandoval E."/>
            <person name="Fujiyama A."/>
            <person name="Fukuzawa H."/>
            <person name="Galik B."/>
            <person name="Grimanelli D."/>
            <person name="Grimwood J."/>
            <person name="Grossniklaus U."/>
            <person name="Hamada T."/>
            <person name="Haseloff J."/>
            <person name="Hetherington A."/>
            <person name="Higo A."/>
            <person name="Hirakawa Y."/>
            <person name="Hundley H."/>
            <person name="Ikeda Y."/>
            <person name="Inoue K."/>
            <person name="Inoue S."/>
            <person name="Ishida S."/>
            <person name="Jia Q."/>
            <person name="Kakita M."/>
            <person name="Kanazawa T."/>
            <person name="Kawai Y."/>
            <person name="Kawashima T."/>
            <person name="Kennedy M."/>
            <person name="Kinose K."/>
            <person name="Kinoshita T."/>
            <person name="Kohara Y."/>
            <person name="Koide E."/>
            <person name="Komatsu K."/>
            <person name="Kopischke S."/>
            <person name="Kubo M."/>
            <person name="Kyozuka J."/>
            <person name="Lagercrantz U."/>
            <person name="Lin S."/>
            <person name="Lindquist E."/>
            <person name="Lipzen A."/>
            <person name="Lu C."/>
            <person name="Luna E."/>
            <person name="Martienssen R."/>
            <person name="Minamino N."/>
            <person name="Mizutani M."/>
            <person name="Mizutani M."/>
            <person name="Mochizuki N."/>
            <person name="Monte I."/>
            <person name="Mosher R."/>
            <person name="Nagasaki H."/>
            <person name="Nakagami H."/>
            <person name="Naramoto S."/>
            <person name="Nishitani K."/>
            <person name="Ohtani M."/>
            <person name="Okamoto T."/>
            <person name="Okumura M."/>
            <person name="Phillips J."/>
            <person name="Pollak B."/>
            <person name="Reinders A."/>
            <person name="Roevekamp M."/>
            <person name="Sano R."/>
            <person name="Sawa S."/>
            <person name="Schmid M."/>
            <person name="Shirakawa M."/>
            <person name="Solano R."/>
            <person name="Spunde A."/>
            <person name="Suetsugu N."/>
            <person name="Sugano S."/>
            <person name="Sugiyama A."/>
            <person name="Sun R."/>
            <person name="Suzuki Y."/>
            <person name="Takenaka M."/>
            <person name="Takezawa D."/>
            <person name="Tomogane H."/>
            <person name="Tsuzuki M."/>
            <person name="Ueda T."/>
            <person name="Umeda M."/>
            <person name="Ward J."/>
            <person name="Watanabe Y."/>
            <person name="Yazaki K."/>
            <person name="Yokoyama R."/>
            <person name="Yoshitake Y."/>
            <person name="Yotsui I."/>
            <person name="Zachgo S."/>
            <person name="Schmutz J."/>
        </authorList>
    </citation>
    <scope>NUCLEOTIDE SEQUENCE [LARGE SCALE GENOMIC DNA]</scope>
    <source>
        <strain evidence="3">cv. B-3</strain>
    </source>
</reference>
<organism evidence="2 3">
    <name type="scientific">Brassica campestris</name>
    <name type="common">Field mustard</name>
    <dbReference type="NCBI Taxonomy" id="3711"/>
    <lineage>
        <taxon>Eukaryota</taxon>
        <taxon>Viridiplantae</taxon>
        <taxon>Streptophyta</taxon>
        <taxon>Embryophyta</taxon>
        <taxon>Tracheophyta</taxon>
        <taxon>Spermatophyta</taxon>
        <taxon>Magnoliopsida</taxon>
        <taxon>eudicotyledons</taxon>
        <taxon>Gunneridae</taxon>
        <taxon>Pentapetalae</taxon>
        <taxon>rosids</taxon>
        <taxon>malvids</taxon>
        <taxon>Brassicales</taxon>
        <taxon>Brassicaceae</taxon>
        <taxon>Brassiceae</taxon>
        <taxon>Brassica</taxon>
    </lineage>
</organism>
<protein>
    <recommendedName>
        <fullName evidence="1">DUF4283 domain-containing protein</fullName>
    </recommendedName>
</protein>
<evidence type="ECO:0000259" key="1">
    <source>
        <dbReference type="Pfam" id="PF14111"/>
    </source>
</evidence>
<dbReference type="EMBL" id="CM010632">
    <property type="protein sequence ID" value="RID62932.1"/>
    <property type="molecule type" value="Genomic_DNA"/>
</dbReference>
<evidence type="ECO:0000313" key="2">
    <source>
        <dbReference type="EMBL" id="RID62932.1"/>
    </source>
</evidence>
<accession>A0A397ZBA7</accession>
<gene>
    <name evidence="2" type="ORF">BRARA_E01971</name>
</gene>
<dbReference type="Proteomes" id="UP000264353">
    <property type="component" value="Chromosome A5"/>
</dbReference>
<dbReference type="PANTHER" id="PTHR31286">
    <property type="entry name" value="GLYCINE-RICH CELL WALL STRUCTURAL PROTEIN 1.8-LIKE"/>
    <property type="match status" value="1"/>
</dbReference>
<evidence type="ECO:0000313" key="3">
    <source>
        <dbReference type="Proteomes" id="UP000264353"/>
    </source>
</evidence>
<dbReference type="Pfam" id="PF14111">
    <property type="entry name" value="DUF4283"/>
    <property type="match status" value="1"/>
</dbReference>
<feature type="domain" description="DUF4283" evidence="1">
    <location>
        <begin position="55"/>
        <end position="110"/>
    </location>
</feature>
<sequence length="212" mass="24628">MSRRLSYAEKGKGIANNASPPRKWRVIVPDFDSSELIRKHELTLIGRVTNPKYQHLWKCSSRPIGSDLGQGRFQFQFASKADLQKVLDNRPYHFAKWMLIIQRWEPTVSPRFPSQIPFWIEVQNVPLHLWNEAILRSIAEDIGTFESWEITASKARFRAHINGLQPLIFQSTIEFSNGDEVQAMLVYEKLEKFGTICKKLDHEYTDCPQKPA</sequence>
<proteinExistence type="predicted"/>
<dbReference type="InterPro" id="IPR040256">
    <property type="entry name" value="At4g02000-like"/>
</dbReference>
<name>A0A397ZBA7_BRACM</name>